<evidence type="ECO:0000313" key="1">
    <source>
        <dbReference type="Proteomes" id="UP000887580"/>
    </source>
</evidence>
<evidence type="ECO:0000313" key="2">
    <source>
        <dbReference type="WBParaSite" id="PS1159_v2.g11879.t1"/>
    </source>
</evidence>
<name>A0AC35EY92_9BILA</name>
<proteinExistence type="predicted"/>
<sequence length="102" mass="11910">MSRQKNSRKFHDRQGTAFFYFISLCICILLAEPTEDSDKIVEASGQDITTTEKEESTAKPVPTEPTAAPIGMFFGMILMFLLTQLYQWWYKRRVNNAEFRIY</sequence>
<reference evidence="2" key="1">
    <citation type="submission" date="2022-11" db="UniProtKB">
        <authorList>
            <consortium name="WormBaseParasite"/>
        </authorList>
    </citation>
    <scope>IDENTIFICATION</scope>
</reference>
<dbReference type="Proteomes" id="UP000887580">
    <property type="component" value="Unplaced"/>
</dbReference>
<protein>
    <submittedName>
        <fullName evidence="2">Uncharacterized protein</fullName>
    </submittedName>
</protein>
<accession>A0AC35EY92</accession>
<dbReference type="WBParaSite" id="PS1159_v2.g11879.t1">
    <property type="protein sequence ID" value="PS1159_v2.g11879.t1"/>
    <property type="gene ID" value="PS1159_v2.g11879"/>
</dbReference>
<organism evidence="1 2">
    <name type="scientific">Panagrolaimus sp. PS1159</name>
    <dbReference type="NCBI Taxonomy" id="55785"/>
    <lineage>
        <taxon>Eukaryota</taxon>
        <taxon>Metazoa</taxon>
        <taxon>Ecdysozoa</taxon>
        <taxon>Nematoda</taxon>
        <taxon>Chromadorea</taxon>
        <taxon>Rhabditida</taxon>
        <taxon>Tylenchina</taxon>
        <taxon>Panagrolaimomorpha</taxon>
        <taxon>Panagrolaimoidea</taxon>
        <taxon>Panagrolaimidae</taxon>
        <taxon>Panagrolaimus</taxon>
    </lineage>
</organism>